<keyword evidence="3" id="KW-1185">Reference proteome</keyword>
<name>A0A9Q0MF73_BLOTA</name>
<organism evidence="2 3">
    <name type="scientific">Blomia tropicalis</name>
    <name type="common">Mite</name>
    <dbReference type="NCBI Taxonomy" id="40697"/>
    <lineage>
        <taxon>Eukaryota</taxon>
        <taxon>Metazoa</taxon>
        <taxon>Ecdysozoa</taxon>
        <taxon>Arthropoda</taxon>
        <taxon>Chelicerata</taxon>
        <taxon>Arachnida</taxon>
        <taxon>Acari</taxon>
        <taxon>Acariformes</taxon>
        <taxon>Sarcoptiformes</taxon>
        <taxon>Astigmata</taxon>
        <taxon>Glycyphagoidea</taxon>
        <taxon>Echimyopodidae</taxon>
        <taxon>Blomia</taxon>
    </lineage>
</organism>
<gene>
    <name evidence="2" type="ORF">RDWZM_001807</name>
</gene>
<reference evidence="2" key="1">
    <citation type="submission" date="2022-12" db="EMBL/GenBank/DDBJ databases">
        <title>Genome assemblies of Blomia tropicalis.</title>
        <authorList>
            <person name="Cui Y."/>
        </authorList>
    </citation>
    <scope>NUCLEOTIDE SEQUENCE</scope>
    <source>
        <tissue evidence="2">Adult mites</tissue>
    </source>
</reference>
<evidence type="ECO:0000256" key="1">
    <source>
        <dbReference type="SAM" id="MobiDB-lite"/>
    </source>
</evidence>
<comment type="caution">
    <text evidence="2">The sequence shown here is derived from an EMBL/GenBank/DDBJ whole genome shotgun (WGS) entry which is preliminary data.</text>
</comment>
<evidence type="ECO:0000313" key="2">
    <source>
        <dbReference type="EMBL" id="KAJ6223262.1"/>
    </source>
</evidence>
<dbReference type="AlphaFoldDB" id="A0A9Q0MF73"/>
<sequence length="94" mass="10462">MCIASEPKGELIDGQADIQDDNSSEILPEFPENNDRINLKHETMEPKHETKVNQTIESNIVHADSRELSPMTSTGFSPTGFWKNSGIGSDDLKF</sequence>
<evidence type="ECO:0000313" key="3">
    <source>
        <dbReference type="Proteomes" id="UP001142055"/>
    </source>
</evidence>
<dbReference type="EMBL" id="JAPWDV010000001">
    <property type="protein sequence ID" value="KAJ6223262.1"/>
    <property type="molecule type" value="Genomic_DNA"/>
</dbReference>
<dbReference type="Proteomes" id="UP001142055">
    <property type="component" value="Chromosome 1"/>
</dbReference>
<accession>A0A9Q0MF73</accession>
<feature type="region of interest" description="Disordered" evidence="1">
    <location>
        <begin position="65"/>
        <end position="94"/>
    </location>
</feature>
<proteinExistence type="predicted"/>
<protein>
    <submittedName>
        <fullName evidence="2">Uncharacterized protein</fullName>
    </submittedName>
</protein>